<evidence type="ECO:0000313" key="2">
    <source>
        <dbReference type="Proteomes" id="UP001225356"/>
    </source>
</evidence>
<comment type="caution">
    <text evidence="1">The sequence shown here is derived from an EMBL/GenBank/DDBJ whole genome shotgun (WGS) entry which is preliminary data.</text>
</comment>
<keyword evidence="2" id="KW-1185">Reference proteome</keyword>
<accession>A0ABT9QN89</accession>
<dbReference type="Proteomes" id="UP001225356">
    <property type="component" value="Unassembled WGS sequence"/>
</dbReference>
<proteinExistence type="predicted"/>
<organism evidence="1 2">
    <name type="scientific">Streptosporangium lutulentum</name>
    <dbReference type="NCBI Taxonomy" id="1461250"/>
    <lineage>
        <taxon>Bacteria</taxon>
        <taxon>Bacillati</taxon>
        <taxon>Actinomycetota</taxon>
        <taxon>Actinomycetes</taxon>
        <taxon>Streptosporangiales</taxon>
        <taxon>Streptosporangiaceae</taxon>
        <taxon>Streptosporangium</taxon>
    </lineage>
</organism>
<evidence type="ECO:0000313" key="1">
    <source>
        <dbReference type="EMBL" id="MDP9847489.1"/>
    </source>
</evidence>
<reference evidence="1 2" key="1">
    <citation type="submission" date="2023-07" db="EMBL/GenBank/DDBJ databases">
        <title>Sequencing the genomes of 1000 actinobacteria strains.</title>
        <authorList>
            <person name="Klenk H.-P."/>
        </authorList>
    </citation>
    <scope>NUCLEOTIDE SEQUENCE [LARGE SCALE GENOMIC DNA]</scope>
    <source>
        <strain evidence="1 2">DSM 46740</strain>
    </source>
</reference>
<protein>
    <submittedName>
        <fullName evidence="1">Uncharacterized protein</fullName>
    </submittedName>
</protein>
<gene>
    <name evidence="1" type="ORF">J2853_006700</name>
</gene>
<dbReference type="RefSeq" id="WP_307564575.1">
    <property type="nucleotide sequence ID" value="NZ_JAUSQU010000001.1"/>
</dbReference>
<sequence length="92" mass="10795">MPRFERLTIEEARTLNREQLLDRIEIEQKYWYRLIERGQIRSGDDEAYKVFTQIMHAAIDPGRVASDTLALDEGEPVNKDYWTKPLGELGDL</sequence>
<name>A0ABT9QN89_9ACTN</name>
<dbReference type="EMBL" id="JAUSQU010000001">
    <property type="protein sequence ID" value="MDP9847489.1"/>
    <property type="molecule type" value="Genomic_DNA"/>
</dbReference>